<dbReference type="PROSITE" id="PS51841">
    <property type="entry name" value="LTD"/>
    <property type="match status" value="1"/>
</dbReference>
<dbReference type="Gene3D" id="2.60.40.10">
    <property type="entry name" value="Immunoglobulins"/>
    <property type="match status" value="1"/>
</dbReference>
<proteinExistence type="predicted"/>
<reference evidence="4 5" key="1">
    <citation type="journal article" date="2016" name="Nat. Commun.">
        <title>Thousands of microbial genomes shed light on interconnected biogeochemical processes in an aquifer system.</title>
        <authorList>
            <person name="Anantharaman K."/>
            <person name="Brown C.T."/>
            <person name="Hug L.A."/>
            <person name="Sharon I."/>
            <person name="Castelle C.J."/>
            <person name="Probst A.J."/>
            <person name="Thomas B.C."/>
            <person name="Singh A."/>
            <person name="Wilkins M.J."/>
            <person name="Karaoz U."/>
            <person name="Brodie E.L."/>
            <person name="Williams K.H."/>
            <person name="Hubbard S.S."/>
            <person name="Banfield J.F."/>
        </authorList>
    </citation>
    <scope>NUCLEOTIDE SEQUENCE [LARGE SCALE GENOMIC DNA]</scope>
</reference>
<evidence type="ECO:0000256" key="1">
    <source>
        <dbReference type="SAM" id="MobiDB-lite"/>
    </source>
</evidence>
<dbReference type="InterPro" id="IPR002102">
    <property type="entry name" value="Cohesin_dom"/>
</dbReference>
<dbReference type="Gene3D" id="2.60.40.1260">
    <property type="entry name" value="Lamin Tail domain"/>
    <property type="match status" value="1"/>
</dbReference>
<evidence type="ECO:0000256" key="2">
    <source>
        <dbReference type="SAM" id="SignalP"/>
    </source>
</evidence>
<evidence type="ECO:0000259" key="3">
    <source>
        <dbReference type="PROSITE" id="PS51841"/>
    </source>
</evidence>
<feature type="chain" id="PRO_5009515371" description="LTD domain-containing protein" evidence="2">
    <location>
        <begin position="30"/>
        <end position="502"/>
    </location>
</feature>
<dbReference type="Proteomes" id="UP000177614">
    <property type="component" value="Unassembled WGS sequence"/>
</dbReference>
<dbReference type="AlphaFoldDB" id="A0A1F4XLG8"/>
<accession>A0A1F4XLG8</accession>
<dbReference type="InterPro" id="IPR008965">
    <property type="entry name" value="CBM2/CBM3_carb-bd_dom_sf"/>
</dbReference>
<dbReference type="STRING" id="1817814.A2V81_00185"/>
<gene>
    <name evidence="4" type="ORF">A2V81_00185</name>
</gene>
<feature type="region of interest" description="Disordered" evidence="1">
    <location>
        <begin position="161"/>
        <end position="191"/>
    </location>
</feature>
<dbReference type="Pfam" id="PF00963">
    <property type="entry name" value="Cohesin"/>
    <property type="match status" value="1"/>
</dbReference>
<sequence length="502" mass="53131">MIKKLSAFLVILSMVVFSSDIFLSPPAMAANSMDVVINEIAWAGSTDNSLDEWIELYNNTTSVIDLTNWTIEDDSGAQTYALTGIVPARGYFLLESRESATSIAADQVRVLSLSNNGDSLVLKDSGSNVIDTVNSGSTAWFTGSATTHATMERLSTNVSGDLQTNWQSSSGGGTATSSSGGSILGTPKASNSGIIPEPQILLTADNTEVSPGEQIIFSVTVTDAIDLSNYGFDMTYDASKLQYIESTEKTFLNESGTVTTSFQSGLENGDEGVVVVGNARTITPLTGASGDGELFTVTFEVVDGANAGSSSVTIASSSFLSSPTGNISVTSWPSSTFAITETSTVTTVSNLQANPGTDRYSIALAWDAVSGTEISYKVYRRNPHDTFDLLGTTALLNFLDNDSVANGGNIIPNFDYEYRVTTYNGIEESVPALVTGTDIRGLTGDNTRSDRVDGHDLENIAKSWTVDDSQTNFPVLADTSFDGTISGNDLIDLAVTWAKTYP</sequence>
<dbReference type="InterPro" id="IPR036415">
    <property type="entry name" value="Lamin_tail_dom_sf"/>
</dbReference>
<feature type="signal peptide" evidence="2">
    <location>
        <begin position="1"/>
        <end position="29"/>
    </location>
</feature>
<protein>
    <recommendedName>
        <fullName evidence="3">LTD domain-containing protein</fullName>
    </recommendedName>
</protein>
<dbReference type="SUPFAM" id="SSF49265">
    <property type="entry name" value="Fibronectin type III"/>
    <property type="match status" value="1"/>
</dbReference>
<dbReference type="Pfam" id="PF00932">
    <property type="entry name" value="LTD"/>
    <property type="match status" value="1"/>
</dbReference>
<dbReference type="SUPFAM" id="SSF49384">
    <property type="entry name" value="Carbohydrate-binding domain"/>
    <property type="match status" value="1"/>
</dbReference>
<organism evidence="4 5">
    <name type="scientific">Candidatus Abawacabacteria bacterium RBG_16_42_10</name>
    <dbReference type="NCBI Taxonomy" id="1817814"/>
    <lineage>
        <taxon>Bacteria</taxon>
        <taxon>Candidatus Abawacaibacteriota</taxon>
    </lineage>
</organism>
<name>A0A1F4XLG8_9BACT</name>
<dbReference type="SUPFAM" id="SSF74853">
    <property type="entry name" value="Lamin A/C globular tail domain"/>
    <property type="match status" value="1"/>
</dbReference>
<dbReference type="GO" id="GO:0000272">
    <property type="term" value="P:polysaccharide catabolic process"/>
    <property type="evidence" value="ECO:0007669"/>
    <property type="project" value="InterPro"/>
</dbReference>
<dbReference type="EMBL" id="MEWR01000006">
    <property type="protein sequence ID" value="OGC82468.1"/>
    <property type="molecule type" value="Genomic_DNA"/>
</dbReference>
<evidence type="ECO:0000313" key="5">
    <source>
        <dbReference type="Proteomes" id="UP000177614"/>
    </source>
</evidence>
<dbReference type="InterPro" id="IPR001322">
    <property type="entry name" value="Lamin_tail_dom"/>
</dbReference>
<dbReference type="InterPro" id="IPR036116">
    <property type="entry name" value="FN3_sf"/>
</dbReference>
<dbReference type="Gene3D" id="2.60.40.680">
    <property type="match status" value="1"/>
</dbReference>
<feature type="domain" description="LTD" evidence="3">
    <location>
        <begin position="24"/>
        <end position="137"/>
    </location>
</feature>
<comment type="caution">
    <text evidence="4">The sequence shown here is derived from an EMBL/GenBank/DDBJ whole genome shotgun (WGS) entry which is preliminary data.</text>
</comment>
<dbReference type="CDD" id="cd08547">
    <property type="entry name" value="Type_II_cohesin"/>
    <property type="match status" value="1"/>
</dbReference>
<evidence type="ECO:0000313" key="4">
    <source>
        <dbReference type="EMBL" id="OGC82468.1"/>
    </source>
</evidence>
<dbReference type="GO" id="GO:0030246">
    <property type="term" value="F:carbohydrate binding"/>
    <property type="evidence" value="ECO:0007669"/>
    <property type="project" value="InterPro"/>
</dbReference>
<dbReference type="InterPro" id="IPR013783">
    <property type="entry name" value="Ig-like_fold"/>
</dbReference>
<keyword evidence="2" id="KW-0732">Signal</keyword>